<dbReference type="Proteomes" id="UP000012174">
    <property type="component" value="Unassembled WGS sequence"/>
</dbReference>
<proteinExistence type="predicted"/>
<feature type="region of interest" description="Disordered" evidence="2">
    <location>
        <begin position="1"/>
        <end position="53"/>
    </location>
</feature>
<dbReference type="EMBL" id="KB706244">
    <property type="protein sequence ID" value="EMR68394.1"/>
    <property type="molecule type" value="Genomic_DNA"/>
</dbReference>
<gene>
    <name evidence="3" type="ORF">UCREL1_4595</name>
</gene>
<feature type="compositionally biased region" description="Basic and acidic residues" evidence="2">
    <location>
        <begin position="1"/>
        <end position="12"/>
    </location>
</feature>
<feature type="compositionally biased region" description="Low complexity" evidence="2">
    <location>
        <begin position="21"/>
        <end position="37"/>
    </location>
</feature>
<evidence type="ECO:0000256" key="1">
    <source>
        <dbReference type="SAM" id="Coils"/>
    </source>
</evidence>
<sequence length="210" mass="24095">MSDCAMPDHDLDNPSPSPKDAAAAGRVTTTTTTTAITRRAKRPRLAKKDPAIAHEASRKQFEVAEVEATIRGVEEEATKLRTQIAEANTRMEALKESHKQLGQELVDYRLGERTVLLEHTIKTIKKEDCLTELSHDSLSRFVKFANYHLEKSVENSEQSDKIKELESDTRGYEDALRLRMRSVRHLTAYLYRLRAERHECEKRLLEEEGY</sequence>
<keyword evidence="4" id="KW-1185">Reference proteome</keyword>
<dbReference type="AlphaFoldDB" id="M7SPL3"/>
<keyword evidence="1" id="KW-0175">Coiled coil</keyword>
<organism evidence="3 4">
    <name type="scientific">Eutypa lata (strain UCR-EL1)</name>
    <name type="common">Grapevine dieback disease fungus</name>
    <name type="synonym">Eutypa armeniacae</name>
    <dbReference type="NCBI Taxonomy" id="1287681"/>
    <lineage>
        <taxon>Eukaryota</taxon>
        <taxon>Fungi</taxon>
        <taxon>Dikarya</taxon>
        <taxon>Ascomycota</taxon>
        <taxon>Pezizomycotina</taxon>
        <taxon>Sordariomycetes</taxon>
        <taxon>Xylariomycetidae</taxon>
        <taxon>Xylariales</taxon>
        <taxon>Diatrypaceae</taxon>
        <taxon>Eutypa</taxon>
    </lineage>
</organism>
<evidence type="ECO:0000313" key="3">
    <source>
        <dbReference type="EMBL" id="EMR68394.1"/>
    </source>
</evidence>
<evidence type="ECO:0000313" key="4">
    <source>
        <dbReference type="Proteomes" id="UP000012174"/>
    </source>
</evidence>
<dbReference type="HOGENOM" id="CLU_1310120_0_0_1"/>
<reference evidence="4" key="1">
    <citation type="journal article" date="2013" name="Genome Announc.">
        <title>Draft genome sequence of the grapevine dieback fungus Eutypa lata UCR-EL1.</title>
        <authorList>
            <person name="Blanco-Ulate B."/>
            <person name="Rolshausen P.E."/>
            <person name="Cantu D."/>
        </authorList>
    </citation>
    <scope>NUCLEOTIDE SEQUENCE [LARGE SCALE GENOMIC DNA]</scope>
    <source>
        <strain evidence="4">UCR-EL1</strain>
    </source>
</reference>
<evidence type="ECO:0000256" key="2">
    <source>
        <dbReference type="SAM" id="MobiDB-lite"/>
    </source>
</evidence>
<feature type="coiled-coil region" evidence="1">
    <location>
        <begin position="63"/>
        <end position="104"/>
    </location>
</feature>
<accession>M7SPL3</accession>
<dbReference type="KEGG" id="ela:UCREL1_4595"/>
<protein>
    <submittedName>
        <fullName evidence="3">Uncharacterized protein</fullName>
    </submittedName>
</protein>
<name>M7SPL3_EUTLA</name>